<accession>A0A6N2XJ63</accession>
<organism evidence="1">
    <name type="scientific">Bacteroides ovatus</name>
    <dbReference type="NCBI Taxonomy" id="28116"/>
    <lineage>
        <taxon>Bacteria</taxon>
        <taxon>Pseudomonadati</taxon>
        <taxon>Bacteroidota</taxon>
        <taxon>Bacteroidia</taxon>
        <taxon>Bacteroidales</taxon>
        <taxon>Bacteroidaceae</taxon>
        <taxon>Bacteroides</taxon>
    </lineage>
</organism>
<reference evidence="1" key="1">
    <citation type="submission" date="2019-11" db="EMBL/GenBank/DDBJ databases">
        <authorList>
            <person name="Feng L."/>
        </authorList>
    </citation>
    <scope>NUCLEOTIDE SEQUENCE</scope>
    <source>
        <strain evidence="1">BovatusLFYP28</strain>
    </source>
</reference>
<dbReference type="AlphaFoldDB" id="A0A6N2XJ63"/>
<gene>
    <name evidence="1" type="ORF">BOLFYP28_04458</name>
</gene>
<dbReference type="EMBL" id="CACRTD010000077">
    <property type="protein sequence ID" value="VYT53690.1"/>
    <property type="molecule type" value="Genomic_DNA"/>
</dbReference>
<sequence length="155" mass="17695">MMVASLSHHHFFYPLLENTHNTSCSYPCPWMHPPTGNTSDRRTIGKKQHKGLSTLKLSCPHSCRFSFCFPAVQSPPIRFLGDFRHFQDFPCLFPPSWLLRPLCALYRLPRASILETPVLPQVADLLWVWCPFSFGGCTVPAYRCSPPSLGLRMFP</sequence>
<proteinExistence type="predicted"/>
<evidence type="ECO:0000313" key="1">
    <source>
        <dbReference type="EMBL" id="VYT53690.1"/>
    </source>
</evidence>
<protein>
    <submittedName>
        <fullName evidence="1">Uncharacterized protein</fullName>
    </submittedName>
</protein>
<name>A0A6N2XJ63_BACOV</name>